<dbReference type="Proteomes" id="UP001208771">
    <property type="component" value="Unassembled WGS sequence"/>
</dbReference>
<dbReference type="Pfam" id="PF07331">
    <property type="entry name" value="TctB"/>
    <property type="match status" value="1"/>
</dbReference>
<feature type="transmembrane region" description="Helical" evidence="1">
    <location>
        <begin position="141"/>
        <end position="167"/>
    </location>
</feature>
<dbReference type="InterPro" id="IPR009936">
    <property type="entry name" value="DUF1468"/>
</dbReference>
<feature type="transmembrane region" description="Helical" evidence="1">
    <location>
        <begin position="51"/>
        <end position="76"/>
    </location>
</feature>
<accession>A0AAE3SWF6</accession>
<keyword evidence="4" id="KW-1185">Reference proteome</keyword>
<dbReference type="RefSeq" id="WP_306411765.1">
    <property type="nucleotide sequence ID" value="NZ_JANFPI010000004.1"/>
</dbReference>
<sequence>MMIDEKDGAAGANLAGGLFFLGWAAVGWYSYFTSPGLAESLWAPGFDPGPAMLPVLCLSTLSLGGLYFVAAGIARFPGMERTRRMLRQKAVQMARPVAFLATILLEVLAITRIGFIAPAFVFTTLWIFLLSPGTGSVAQRLAVAAVLSILLTLAVHFTFVRLLGVLLP</sequence>
<gene>
    <name evidence="3" type="ORF">NOF55_12760</name>
</gene>
<keyword evidence="1" id="KW-0472">Membrane</keyword>
<evidence type="ECO:0000259" key="2">
    <source>
        <dbReference type="Pfam" id="PF07331"/>
    </source>
</evidence>
<evidence type="ECO:0000313" key="3">
    <source>
        <dbReference type="EMBL" id="MCX8997974.1"/>
    </source>
</evidence>
<proteinExistence type="predicted"/>
<keyword evidence="1" id="KW-1133">Transmembrane helix</keyword>
<comment type="caution">
    <text evidence="3">The sequence shown here is derived from an EMBL/GenBank/DDBJ whole genome shotgun (WGS) entry which is preliminary data.</text>
</comment>
<name>A0AAE3SWF6_9HYPH</name>
<reference evidence="3" key="1">
    <citation type="submission" date="2022-07" db="EMBL/GenBank/DDBJ databases">
        <title>Ectorhizobium quercum gen.nov., sp. nov.</title>
        <authorList>
            <person name="Ma T."/>
            <person name="Li Y."/>
        </authorList>
    </citation>
    <scope>NUCLEOTIDE SEQUENCE</scope>
    <source>
        <strain evidence="3">BDR2-2</strain>
    </source>
</reference>
<keyword evidence="1" id="KW-0812">Transmembrane</keyword>
<organism evidence="3 4">
    <name type="scientific">Ectorhizobium quercum</name>
    <dbReference type="NCBI Taxonomy" id="2965071"/>
    <lineage>
        <taxon>Bacteria</taxon>
        <taxon>Pseudomonadati</taxon>
        <taxon>Pseudomonadota</taxon>
        <taxon>Alphaproteobacteria</taxon>
        <taxon>Hyphomicrobiales</taxon>
        <taxon>Rhizobiaceae</taxon>
        <taxon>Ectorhizobium</taxon>
    </lineage>
</organism>
<protein>
    <submittedName>
        <fullName evidence="3">Tripartite tricarboxylate transporter TctB family protein</fullName>
    </submittedName>
</protein>
<evidence type="ECO:0000313" key="4">
    <source>
        <dbReference type="Proteomes" id="UP001208771"/>
    </source>
</evidence>
<dbReference type="EMBL" id="JANFPI010000004">
    <property type="protein sequence ID" value="MCX8997974.1"/>
    <property type="molecule type" value="Genomic_DNA"/>
</dbReference>
<feature type="transmembrane region" description="Helical" evidence="1">
    <location>
        <begin position="12"/>
        <end position="31"/>
    </location>
</feature>
<evidence type="ECO:0000256" key="1">
    <source>
        <dbReference type="SAM" id="Phobius"/>
    </source>
</evidence>
<feature type="domain" description="DUF1468" evidence="2">
    <location>
        <begin position="15"/>
        <end position="168"/>
    </location>
</feature>
<dbReference type="AlphaFoldDB" id="A0AAE3SWF6"/>
<feature type="transmembrane region" description="Helical" evidence="1">
    <location>
        <begin position="97"/>
        <end position="129"/>
    </location>
</feature>